<gene>
    <name evidence="5" type="ORF">CJJ23_00365</name>
</gene>
<dbReference type="RefSeq" id="WP_095334441.1">
    <property type="nucleotide sequence ID" value="NZ_NQNY01000001.1"/>
</dbReference>
<dbReference type="Gene3D" id="2.120.10.10">
    <property type="match status" value="1"/>
</dbReference>
<dbReference type="GO" id="GO:0006689">
    <property type="term" value="P:ganglioside catabolic process"/>
    <property type="evidence" value="ECO:0007669"/>
    <property type="project" value="TreeGrafter"/>
</dbReference>
<feature type="signal peptide" evidence="4">
    <location>
        <begin position="1"/>
        <end position="20"/>
    </location>
</feature>
<dbReference type="Proteomes" id="UP000216943">
    <property type="component" value="Unassembled WGS sequence"/>
</dbReference>
<comment type="similarity">
    <text evidence="2">Belongs to the glycosyl hydrolase 33 family.</text>
</comment>
<reference evidence="6" key="1">
    <citation type="submission" date="2017-08" db="EMBL/GenBank/DDBJ databases">
        <authorList>
            <person name="Alvarez-Ponce D."/>
            <person name="Weitzman C.L."/>
            <person name="Tillett R.L."/>
            <person name="Sandmeier F.C."/>
            <person name="Tracy C.R."/>
        </authorList>
    </citation>
    <scope>NUCLEOTIDE SEQUENCE [LARGE SCALE GENOMIC DNA]</scope>
    <source>
        <strain evidence="6">723</strain>
    </source>
</reference>
<dbReference type="InterPro" id="IPR026856">
    <property type="entry name" value="Sialidase_fam"/>
</dbReference>
<dbReference type="PANTHER" id="PTHR10628:SF30">
    <property type="entry name" value="EXO-ALPHA-SIALIDASE"/>
    <property type="match status" value="1"/>
</dbReference>
<dbReference type="GO" id="GO:0016020">
    <property type="term" value="C:membrane"/>
    <property type="evidence" value="ECO:0007669"/>
    <property type="project" value="TreeGrafter"/>
</dbReference>
<evidence type="ECO:0000256" key="2">
    <source>
        <dbReference type="ARBA" id="ARBA00009348"/>
    </source>
</evidence>
<feature type="chain" id="PRO_5013103042" description="exo-alpha-sialidase" evidence="4">
    <location>
        <begin position="21"/>
        <end position="752"/>
    </location>
</feature>
<comment type="catalytic activity">
    <reaction evidence="1">
        <text>Hydrolysis of alpha-(2-&gt;3)-, alpha-(2-&gt;6)-, alpha-(2-&gt;8)- glycosidic linkages of terminal sialic acid residues in oligosaccharides, glycoproteins, glycolipids, colominic acid and synthetic substrates.</text>
        <dbReference type="EC" id="3.2.1.18"/>
    </reaction>
</comment>
<dbReference type="SUPFAM" id="SSF50939">
    <property type="entry name" value="Sialidases"/>
    <property type="match status" value="1"/>
</dbReference>
<name>A0A269TM00_9BACT</name>
<evidence type="ECO:0000256" key="4">
    <source>
        <dbReference type="SAM" id="SignalP"/>
    </source>
</evidence>
<dbReference type="GO" id="GO:0005737">
    <property type="term" value="C:cytoplasm"/>
    <property type="evidence" value="ECO:0007669"/>
    <property type="project" value="TreeGrafter"/>
</dbReference>
<dbReference type="Gene3D" id="2.40.220.10">
    <property type="entry name" value="Intramolecular Trans-sialidase, Domain 3"/>
    <property type="match status" value="1"/>
</dbReference>
<dbReference type="GO" id="GO:0009313">
    <property type="term" value="P:oligosaccharide catabolic process"/>
    <property type="evidence" value="ECO:0007669"/>
    <property type="project" value="TreeGrafter"/>
</dbReference>
<dbReference type="PANTHER" id="PTHR10628">
    <property type="entry name" value="SIALIDASE"/>
    <property type="match status" value="1"/>
</dbReference>
<evidence type="ECO:0000313" key="6">
    <source>
        <dbReference type="Proteomes" id="UP000216943"/>
    </source>
</evidence>
<sequence>MNKKKLILTSFIPLIISSSAITVTCSTIIKDNTPPDEIKRFDLSKIPSEIIAKDEYKELSKLKEKLESVTTDKPNQFLNLLDSKSKLEIENNLHEDFFISDFAYLENNPKNKTITVSLTFSNGETSKIKRVEFKDLKVILKEIPEVISPHILLNEVAYQWYLKNHKKVIQVQKSFENISVNDVIEISNNDLLEPFEIPESFELIIQVIKDSKIKIQGSLEAQLILKSRDTYFDDTYEIYSRLKDVKIGSIIVTGFKKEDDKLEQENVYVQQLFKQFAFQHKENQKHTYRIPSIGKYQDKLYLQVDGRIDNKEDTPLNRIVQSLKTFDLKTQQFSNVKDILSIRTDTKERITLIDSNLTIDEENDIAHLIVDAFPSDAGYIGMSKSTFNQDMNLSGIYNSGNLKLLDRVKDEFIEFKISERNSNWYQGYNYKTKEKTNVAINLEAENNKFIFDVYEMKSANSNLNNVSEMKLIQSAFELFKNYENGKYERSKYKVIPQTFLSYFTIDLKTNEITFKRFLNDDLIKEKQTSIDLVGPGNGIILRHQKNPEDNGKLVFANYRINVLRRSLGAYFMMKVRHGDWTHSNFIAGGESNFTETTIVEQQDGTLVFIARNTMNKLAIGYSYDGGRTFTNKAGNKDKMDLYNNVDLLSAVLHGIEYFKYKGDDYLLLSGPSKQGGRREGKLFLVKNNDFKDAKEIYRFNRKNDKFEYSSLELIDIDNEGVKIAALYETQTDENRNKDVVEIVLEILKVKIY</sequence>
<dbReference type="CDD" id="cd15482">
    <property type="entry name" value="Sialidase_non-viral"/>
    <property type="match status" value="1"/>
</dbReference>
<proteinExistence type="inferred from homology"/>
<dbReference type="OrthoDB" id="7294637at2"/>
<evidence type="ECO:0000256" key="3">
    <source>
        <dbReference type="ARBA" id="ARBA00012733"/>
    </source>
</evidence>
<organism evidence="5 6">
    <name type="scientific">Mycoplasmopsis agassizii</name>
    <dbReference type="NCBI Taxonomy" id="33922"/>
    <lineage>
        <taxon>Bacteria</taxon>
        <taxon>Bacillati</taxon>
        <taxon>Mycoplasmatota</taxon>
        <taxon>Mycoplasmoidales</taxon>
        <taxon>Metamycoplasmataceae</taxon>
        <taxon>Mycoplasmopsis</taxon>
    </lineage>
</organism>
<dbReference type="EMBL" id="NQNY01000001">
    <property type="protein sequence ID" value="PAK21785.1"/>
    <property type="molecule type" value="Genomic_DNA"/>
</dbReference>
<comment type="caution">
    <text evidence="5">The sequence shown here is derived from an EMBL/GenBank/DDBJ whole genome shotgun (WGS) entry which is preliminary data.</text>
</comment>
<dbReference type="InterPro" id="IPR036278">
    <property type="entry name" value="Sialidase_sf"/>
</dbReference>
<dbReference type="InterPro" id="IPR023364">
    <property type="entry name" value="Trans_sialidase_dom3"/>
</dbReference>
<dbReference type="GO" id="GO:0004308">
    <property type="term" value="F:exo-alpha-sialidase activity"/>
    <property type="evidence" value="ECO:0007669"/>
    <property type="project" value="UniProtKB-EC"/>
</dbReference>
<keyword evidence="4" id="KW-0732">Signal</keyword>
<evidence type="ECO:0000313" key="5">
    <source>
        <dbReference type="EMBL" id="PAK21785.1"/>
    </source>
</evidence>
<evidence type="ECO:0000256" key="1">
    <source>
        <dbReference type="ARBA" id="ARBA00000427"/>
    </source>
</evidence>
<protein>
    <recommendedName>
        <fullName evidence="3">exo-alpha-sialidase</fullName>
        <ecNumber evidence="3">3.2.1.18</ecNumber>
    </recommendedName>
</protein>
<dbReference type="AlphaFoldDB" id="A0A269TM00"/>
<accession>A0A269TM00</accession>
<dbReference type="EC" id="3.2.1.18" evidence="3"/>